<feature type="transmembrane region" description="Helical" evidence="2">
    <location>
        <begin position="227"/>
        <end position="250"/>
    </location>
</feature>
<evidence type="ECO:0000313" key="4">
    <source>
        <dbReference type="Proteomes" id="UP001302257"/>
    </source>
</evidence>
<reference evidence="3 4" key="1">
    <citation type="submission" date="2023-08" db="EMBL/GenBank/DDBJ databases">
        <title>Rhodoferax potami sp. nov. and Rhodoferax mekongensis sp. nov., isolated from the Mekong River in Thailand.</title>
        <authorList>
            <person name="Kitikhun S."/>
            <person name="Charoenyingcharoen P."/>
            <person name="Siriarchawattana P."/>
            <person name="Likhitrattanapisal S."/>
            <person name="Nilsakha T."/>
            <person name="Chanpet A."/>
            <person name="Rattanawaree P."/>
            <person name="Ingsriswang S."/>
        </authorList>
    </citation>
    <scope>NUCLEOTIDE SEQUENCE [LARGE SCALE GENOMIC DNA]</scope>
    <source>
        <strain evidence="3 4">TBRC 17307</strain>
    </source>
</reference>
<gene>
    <name evidence="3" type="ORF">RAN89_03875</name>
</gene>
<name>A0ABZ0B3W0_9BURK</name>
<dbReference type="Gene3D" id="1.20.1250.20">
    <property type="entry name" value="MFS general substrate transporter like domains"/>
    <property type="match status" value="2"/>
</dbReference>
<evidence type="ECO:0000256" key="1">
    <source>
        <dbReference type="ARBA" id="ARBA00009617"/>
    </source>
</evidence>
<feature type="transmembrane region" description="Helical" evidence="2">
    <location>
        <begin position="317"/>
        <end position="345"/>
    </location>
</feature>
<feature type="transmembrane region" description="Helical" evidence="2">
    <location>
        <begin position="366"/>
        <end position="384"/>
    </location>
</feature>
<feature type="transmembrane region" description="Helical" evidence="2">
    <location>
        <begin position="292"/>
        <end position="311"/>
    </location>
</feature>
<evidence type="ECO:0000313" key="3">
    <source>
        <dbReference type="EMBL" id="WNO05582.1"/>
    </source>
</evidence>
<sequence>MSATLSHLPAGQGWRYGLMGLPLAFVALPLYVILPNHYAKAFGVPLASLGLVLLVARLLDALVDPLLGRWSDKLYLRGATTLLQRAALACALLGAGFYLLFFPPVQGTQALLVWATVCLLFTYAAYSFLSISHQSWGAMLGGDEHYRSRVVAWREGLGLAGVVLASIAPVALGLPATAALFFIALIAGWWAWTRAPRPLAAPVEADATVPTEAASIWLPFTRPAFRALLAVFVVNGIASAVPATLILFFVQDRLQASPQSEPIFLGSYFVCAALAIPLWLKLVARIGLARTWLAGMVLSIAVFVFASLLGAGDTLPFLLVCALSGVALGTDLTIPGALLAGVIAGEGDRGRFDGAYFGWWNFATKLNLALAAGVALPALAWLGYTPGARDAQALNTLTFAYCLLPCALKAIAATLLTTLVLRRSP</sequence>
<feature type="transmembrane region" description="Helical" evidence="2">
    <location>
        <begin position="262"/>
        <end position="280"/>
    </location>
</feature>
<keyword evidence="4" id="KW-1185">Reference proteome</keyword>
<proteinExistence type="inferred from homology"/>
<dbReference type="Proteomes" id="UP001302257">
    <property type="component" value="Chromosome"/>
</dbReference>
<comment type="similarity">
    <text evidence="1">Belongs to the sodium:galactoside symporter (TC 2.A.2) family.</text>
</comment>
<dbReference type="RefSeq" id="WP_313868337.1">
    <property type="nucleotide sequence ID" value="NZ_CP132507.1"/>
</dbReference>
<feature type="transmembrane region" description="Helical" evidence="2">
    <location>
        <begin position="396"/>
        <end position="421"/>
    </location>
</feature>
<feature type="transmembrane region" description="Helical" evidence="2">
    <location>
        <begin position="14"/>
        <end position="34"/>
    </location>
</feature>
<dbReference type="Pfam" id="PF13347">
    <property type="entry name" value="MFS_2"/>
    <property type="match status" value="1"/>
</dbReference>
<feature type="transmembrane region" description="Helical" evidence="2">
    <location>
        <begin position="111"/>
        <end position="129"/>
    </location>
</feature>
<protein>
    <submittedName>
        <fullName evidence="3">MFS transporter</fullName>
    </submittedName>
</protein>
<keyword evidence="2" id="KW-0812">Transmembrane</keyword>
<keyword evidence="2" id="KW-0472">Membrane</keyword>
<feature type="transmembrane region" description="Helical" evidence="2">
    <location>
        <begin position="159"/>
        <end position="192"/>
    </location>
</feature>
<keyword evidence="2" id="KW-1133">Transmembrane helix</keyword>
<dbReference type="EMBL" id="CP132507">
    <property type="protein sequence ID" value="WNO05582.1"/>
    <property type="molecule type" value="Genomic_DNA"/>
</dbReference>
<dbReference type="InterPro" id="IPR039672">
    <property type="entry name" value="MFS_2"/>
</dbReference>
<dbReference type="SUPFAM" id="SSF103473">
    <property type="entry name" value="MFS general substrate transporter"/>
    <property type="match status" value="1"/>
</dbReference>
<accession>A0ABZ0B3W0</accession>
<organism evidence="3 4">
    <name type="scientific">Rhodoferax mekongensis</name>
    <dbReference type="NCBI Taxonomy" id="3068341"/>
    <lineage>
        <taxon>Bacteria</taxon>
        <taxon>Pseudomonadati</taxon>
        <taxon>Pseudomonadota</taxon>
        <taxon>Betaproteobacteria</taxon>
        <taxon>Burkholderiales</taxon>
        <taxon>Comamonadaceae</taxon>
        <taxon>Rhodoferax</taxon>
    </lineage>
</organism>
<feature type="transmembrane region" description="Helical" evidence="2">
    <location>
        <begin position="41"/>
        <end position="62"/>
    </location>
</feature>
<dbReference type="PANTHER" id="PTHR11328">
    <property type="entry name" value="MAJOR FACILITATOR SUPERFAMILY DOMAIN-CONTAINING PROTEIN"/>
    <property type="match status" value="1"/>
</dbReference>
<evidence type="ECO:0000256" key="2">
    <source>
        <dbReference type="SAM" id="Phobius"/>
    </source>
</evidence>
<feature type="transmembrane region" description="Helical" evidence="2">
    <location>
        <begin position="82"/>
        <end position="102"/>
    </location>
</feature>
<dbReference type="PANTHER" id="PTHR11328:SF24">
    <property type="entry name" value="MAJOR FACILITATOR SUPERFAMILY (MFS) PROFILE DOMAIN-CONTAINING PROTEIN"/>
    <property type="match status" value="1"/>
</dbReference>
<dbReference type="InterPro" id="IPR036259">
    <property type="entry name" value="MFS_trans_sf"/>
</dbReference>